<protein>
    <submittedName>
        <fullName evidence="2">Uncharacterized protein</fullName>
    </submittedName>
</protein>
<evidence type="ECO:0000313" key="3">
    <source>
        <dbReference type="Proteomes" id="UP001259832"/>
    </source>
</evidence>
<evidence type="ECO:0000256" key="1">
    <source>
        <dbReference type="PROSITE-ProRule" id="PRU00023"/>
    </source>
</evidence>
<keyword evidence="1" id="KW-0040">ANK repeat</keyword>
<accession>A0AAD9G653</accession>
<reference evidence="2" key="1">
    <citation type="submission" date="2023-08" db="EMBL/GenBank/DDBJ databases">
        <title>Reference Genome Resource for the Citrus Pathogen Phytophthora citrophthora.</title>
        <authorList>
            <person name="Moller H."/>
            <person name="Coetzee B."/>
            <person name="Rose L.J."/>
            <person name="Van Niekerk J.M."/>
        </authorList>
    </citation>
    <scope>NUCLEOTIDE SEQUENCE</scope>
    <source>
        <strain evidence="2">STE-U-9442</strain>
    </source>
</reference>
<evidence type="ECO:0000313" key="2">
    <source>
        <dbReference type="EMBL" id="KAK1932545.1"/>
    </source>
</evidence>
<dbReference type="Pfam" id="PF00023">
    <property type="entry name" value="Ank"/>
    <property type="match status" value="1"/>
</dbReference>
<comment type="caution">
    <text evidence="2">The sequence shown here is derived from an EMBL/GenBank/DDBJ whole genome shotgun (WGS) entry which is preliminary data.</text>
</comment>
<name>A0AAD9G653_9STRA</name>
<proteinExistence type="predicted"/>
<dbReference type="AlphaFoldDB" id="A0AAD9G653"/>
<dbReference type="SMART" id="SM00248">
    <property type="entry name" value="ANK"/>
    <property type="match status" value="1"/>
</dbReference>
<dbReference type="Gene3D" id="1.25.40.20">
    <property type="entry name" value="Ankyrin repeat-containing domain"/>
    <property type="match status" value="1"/>
</dbReference>
<dbReference type="PROSITE" id="PS50088">
    <property type="entry name" value="ANK_REPEAT"/>
    <property type="match status" value="1"/>
</dbReference>
<keyword evidence="3" id="KW-1185">Reference proteome</keyword>
<dbReference type="InterPro" id="IPR036770">
    <property type="entry name" value="Ankyrin_rpt-contain_sf"/>
</dbReference>
<dbReference type="SUPFAM" id="SSF48403">
    <property type="entry name" value="Ankyrin repeat"/>
    <property type="match status" value="1"/>
</dbReference>
<dbReference type="PROSITE" id="PS50297">
    <property type="entry name" value="ANK_REP_REGION"/>
    <property type="match status" value="1"/>
</dbReference>
<dbReference type="EMBL" id="JASMQC010000029">
    <property type="protein sequence ID" value="KAK1932545.1"/>
    <property type="molecule type" value="Genomic_DNA"/>
</dbReference>
<gene>
    <name evidence="2" type="ORF">P3T76_012129</name>
</gene>
<feature type="repeat" description="ANK" evidence="1">
    <location>
        <begin position="124"/>
        <end position="156"/>
    </location>
</feature>
<organism evidence="2 3">
    <name type="scientific">Phytophthora citrophthora</name>
    <dbReference type="NCBI Taxonomy" id="4793"/>
    <lineage>
        <taxon>Eukaryota</taxon>
        <taxon>Sar</taxon>
        <taxon>Stramenopiles</taxon>
        <taxon>Oomycota</taxon>
        <taxon>Peronosporomycetes</taxon>
        <taxon>Peronosporales</taxon>
        <taxon>Peronosporaceae</taxon>
        <taxon>Phytophthora</taxon>
    </lineage>
</organism>
<sequence>MQGVETTRRTWSLDPSMNAPPPLCSRNMQWWSCKYGSSSQYKQGTLSVDGFYCAIRDNQVDKVQRYITEHPEAVYTKLRPHGCGLKCPLKSVVYYLGQQPGLEQLQCLQRKSCAAAGAKLKVECQRTALYIASFFGRHRVVRLLLSRGADKDLLCNGQRPIDVAGFVSSDTVDRMKVSNSVHVLRTALYGCMELTVHLGAGNACPQVVLRLDDSASGSSTAAGTASETRRLRVQIHFSEPVTEFTLEDITVSDGCVVTSFSMLRTDLYVVTVQLPINVVDLSVAIPAGAARATRDGRCSAQSRPLQLAPAI</sequence>
<dbReference type="Proteomes" id="UP001259832">
    <property type="component" value="Unassembled WGS sequence"/>
</dbReference>
<dbReference type="InterPro" id="IPR002110">
    <property type="entry name" value="Ankyrin_rpt"/>
</dbReference>